<accession>A0A504JEW0</accession>
<evidence type="ECO:0000313" key="3">
    <source>
        <dbReference type="Proteomes" id="UP000315540"/>
    </source>
</evidence>
<keyword evidence="3" id="KW-1185">Reference proteome</keyword>
<sequence length="234" mass="27024">MNKLNFVNLTMLSLLILSIVSCGTKDFKKTPLDNYIVENSKEKQFSVILEDMNVEGTFFKTYLHKYKVIKHKEDDTPYEEVSDWIEVEEGFFDTHVDNLGMVILEKKGQGEISKVASPPGYGYVGDSRYGEWRTHNGSTFWGFYGRYMFMNQMFGMISRPIYQSDYRTYRDGGYYGRKSYYGPRTAGGSSRYGTNSTQTRKDKPNFFRRRASKTGWSSSRSRSGSRSRSTGFGK</sequence>
<feature type="compositionally biased region" description="Polar residues" evidence="1">
    <location>
        <begin position="187"/>
        <end position="198"/>
    </location>
</feature>
<dbReference type="AlphaFoldDB" id="A0A504JEW0"/>
<proteinExistence type="predicted"/>
<dbReference type="PROSITE" id="PS51257">
    <property type="entry name" value="PROKAR_LIPOPROTEIN"/>
    <property type="match status" value="1"/>
</dbReference>
<organism evidence="2 3">
    <name type="scientific">Aquimarina algicola</name>
    <dbReference type="NCBI Taxonomy" id="2589995"/>
    <lineage>
        <taxon>Bacteria</taxon>
        <taxon>Pseudomonadati</taxon>
        <taxon>Bacteroidota</taxon>
        <taxon>Flavobacteriia</taxon>
        <taxon>Flavobacteriales</taxon>
        <taxon>Flavobacteriaceae</taxon>
        <taxon>Aquimarina</taxon>
    </lineage>
</organism>
<reference evidence="2 3" key="1">
    <citation type="submission" date="2019-06" db="EMBL/GenBank/DDBJ databases">
        <authorList>
            <person name="Meng X."/>
        </authorList>
    </citation>
    <scope>NUCLEOTIDE SEQUENCE [LARGE SCALE GENOMIC DNA]</scope>
    <source>
        <strain evidence="2 3">M625</strain>
    </source>
</reference>
<evidence type="ECO:0000313" key="2">
    <source>
        <dbReference type="EMBL" id="TPN89214.1"/>
    </source>
</evidence>
<dbReference type="OrthoDB" id="5410776at2"/>
<evidence type="ECO:0000256" key="1">
    <source>
        <dbReference type="SAM" id="MobiDB-lite"/>
    </source>
</evidence>
<gene>
    <name evidence="2" type="ORF">FHK87_03025</name>
</gene>
<name>A0A504JEW0_9FLAO</name>
<dbReference type="Proteomes" id="UP000315540">
    <property type="component" value="Unassembled WGS sequence"/>
</dbReference>
<dbReference type="EMBL" id="VFWZ01000001">
    <property type="protein sequence ID" value="TPN89214.1"/>
    <property type="molecule type" value="Genomic_DNA"/>
</dbReference>
<feature type="region of interest" description="Disordered" evidence="1">
    <location>
        <begin position="186"/>
        <end position="234"/>
    </location>
</feature>
<comment type="caution">
    <text evidence="2">The sequence shown here is derived from an EMBL/GenBank/DDBJ whole genome shotgun (WGS) entry which is preliminary data.</text>
</comment>
<feature type="compositionally biased region" description="Low complexity" evidence="1">
    <location>
        <begin position="217"/>
        <end position="234"/>
    </location>
</feature>
<protein>
    <submittedName>
        <fullName evidence="2">Uncharacterized protein</fullName>
    </submittedName>
</protein>
<dbReference type="RefSeq" id="WP_140589609.1">
    <property type="nucleotide sequence ID" value="NZ_VFWZ01000001.1"/>
</dbReference>